<gene>
    <name evidence="2" type="ORF">SAMN06295909_2437</name>
</gene>
<organism evidence="2 3">
    <name type="scientific">Plantibacter elymi</name>
    <name type="common">nom. nud.</name>
    <dbReference type="NCBI Taxonomy" id="199708"/>
    <lineage>
        <taxon>Bacteria</taxon>
        <taxon>Bacillati</taxon>
        <taxon>Actinomycetota</taxon>
        <taxon>Actinomycetes</taxon>
        <taxon>Micrococcales</taxon>
        <taxon>Microbacteriaceae</taxon>
        <taxon>Plantibacter</taxon>
    </lineage>
</organism>
<proteinExistence type="predicted"/>
<keyword evidence="1" id="KW-0472">Membrane</keyword>
<keyword evidence="3" id="KW-1185">Reference proteome</keyword>
<feature type="transmembrane region" description="Helical" evidence="1">
    <location>
        <begin position="250"/>
        <end position="273"/>
    </location>
</feature>
<feature type="transmembrane region" description="Helical" evidence="1">
    <location>
        <begin position="54"/>
        <end position="74"/>
    </location>
</feature>
<feature type="transmembrane region" description="Helical" evidence="1">
    <location>
        <begin position="131"/>
        <end position="152"/>
    </location>
</feature>
<sequence>MSANVNPLPGDEPEPRRTSGVLLAVAIGLTIVSVIVMVAGFGDFIADRAGTGGSRAWLFLAVAATPAAWWRFAVARSAEREYRSRQAARQAQWVPGGPMQPQQTWSAAVQGGPPTNTPTLGVVRTRRHRTWVAPLVTIPVIIVAAVLLIVALRSVDAPREAIRAVTFTMIVGVILTLGVLVLGIVRFFRAPPKPRVTRAPRAPRPPRMQGFYDELSSEDAKRRGLTAEEYGVYKGDVGSIVQPVNSAGGLLFIALLLTVLNVFILVLIGVGIAQANGLLASNPDDHPLGPVEWFFLGFEMLFTPIAWRYYVVERRAQKLRISRGLPPTLR</sequence>
<keyword evidence="1" id="KW-0812">Transmembrane</keyword>
<keyword evidence="1" id="KW-1133">Transmembrane helix</keyword>
<comment type="caution">
    <text evidence="2">The sequence shown here is derived from an EMBL/GenBank/DDBJ whole genome shotgun (WGS) entry which is preliminary data.</text>
</comment>
<reference evidence="2 3" key="1">
    <citation type="submission" date="2017-04" db="EMBL/GenBank/DDBJ databases">
        <authorList>
            <person name="Varghese N."/>
            <person name="Submissions S."/>
        </authorList>
    </citation>
    <scope>NUCLEOTIDE SEQUENCE [LARGE SCALE GENOMIC DNA]</scope>
    <source>
        <strain evidence="2 3">VKM Ac-1784</strain>
    </source>
</reference>
<evidence type="ECO:0000313" key="2">
    <source>
        <dbReference type="EMBL" id="SMQ71108.1"/>
    </source>
</evidence>
<dbReference type="RefSeq" id="WP_086474202.1">
    <property type="nucleotide sequence ID" value="NZ_FXWJ01000003.1"/>
</dbReference>
<feature type="transmembrane region" description="Helical" evidence="1">
    <location>
        <begin position="293"/>
        <end position="311"/>
    </location>
</feature>
<accession>A0ABY1RDU9</accession>
<protein>
    <recommendedName>
        <fullName evidence="4">DUF4389 domain-containing protein</fullName>
    </recommendedName>
</protein>
<evidence type="ECO:0000313" key="3">
    <source>
        <dbReference type="Proteomes" id="UP000194464"/>
    </source>
</evidence>
<dbReference type="Proteomes" id="UP000194464">
    <property type="component" value="Unassembled WGS sequence"/>
</dbReference>
<dbReference type="EMBL" id="FXWJ01000003">
    <property type="protein sequence ID" value="SMQ71108.1"/>
    <property type="molecule type" value="Genomic_DNA"/>
</dbReference>
<evidence type="ECO:0008006" key="4">
    <source>
        <dbReference type="Google" id="ProtNLM"/>
    </source>
</evidence>
<feature type="transmembrane region" description="Helical" evidence="1">
    <location>
        <begin position="21"/>
        <end position="42"/>
    </location>
</feature>
<evidence type="ECO:0000256" key="1">
    <source>
        <dbReference type="SAM" id="Phobius"/>
    </source>
</evidence>
<feature type="transmembrane region" description="Helical" evidence="1">
    <location>
        <begin position="164"/>
        <end position="188"/>
    </location>
</feature>
<name>A0ABY1RDU9_9MICO</name>